<dbReference type="InterPro" id="IPR053714">
    <property type="entry name" value="Iso_Racemase_Enz_sf"/>
</dbReference>
<dbReference type="Gene3D" id="3.40.50.12500">
    <property type="match status" value="1"/>
</dbReference>
<evidence type="ECO:0000313" key="2">
    <source>
        <dbReference type="EMBL" id="MBC8562755.1"/>
    </source>
</evidence>
<proteinExistence type="inferred from homology"/>
<sequence>MKLKVLNPDNTGLTKEMIALREKRMKQIARPDTQIDMEVQEKTKICVDSALDVAVTSLELIEKAVQAEKDGYDVIGLYCSGDPAMDAIREAVSIPVIGAGQSSLQIAVGLGQRFSWITSADSDVGPDRTIRKSGIDYSRLASIRSVKVDIATAGSQDQEALLERIAECGRQCMKDGAHVLILGCLVFAGMGPEVSKRLGIPVVDPAYAIVSMAELLYSTGLTHSKRTWPSPGRQTRSWQGGEFFF</sequence>
<dbReference type="EMBL" id="JACRSX010000011">
    <property type="protein sequence ID" value="MBC8562755.1"/>
    <property type="molecule type" value="Genomic_DNA"/>
</dbReference>
<reference evidence="2 3" key="1">
    <citation type="submission" date="2020-08" db="EMBL/GenBank/DDBJ databases">
        <title>Genome public.</title>
        <authorList>
            <person name="Liu C."/>
            <person name="Sun Q."/>
        </authorList>
    </citation>
    <scope>NUCLEOTIDE SEQUENCE [LARGE SCALE GENOMIC DNA]</scope>
    <source>
        <strain evidence="2 3">NSJ-37</strain>
    </source>
</reference>
<gene>
    <name evidence="2" type="ORF">H8704_08980</name>
</gene>
<name>A0ABR7N2B0_9FIRM</name>
<dbReference type="Pfam" id="PF01177">
    <property type="entry name" value="Asp_Glu_race"/>
    <property type="match status" value="1"/>
</dbReference>
<evidence type="ECO:0008006" key="4">
    <source>
        <dbReference type="Google" id="ProtNLM"/>
    </source>
</evidence>
<dbReference type="InterPro" id="IPR015942">
    <property type="entry name" value="Asp/Glu/hydantoin_racemase"/>
</dbReference>
<dbReference type="Proteomes" id="UP000606193">
    <property type="component" value="Unassembled WGS sequence"/>
</dbReference>
<protein>
    <recommendedName>
        <fullName evidence="4">Hydantoin racemase</fullName>
    </recommendedName>
</protein>
<comment type="similarity">
    <text evidence="1">Belongs to the HyuE racemase family.</text>
</comment>
<dbReference type="InterPro" id="IPR052186">
    <property type="entry name" value="Hydantoin_racemase-like"/>
</dbReference>
<dbReference type="PANTHER" id="PTHR28047:SF5">
    <property type="entry name" value="PROTEIN DCG1"/>
    <property type="match status" value="1"/>
</dbReference>
<dbReference type="PANTHER" id="PTHR28047">
    <property type="entry name" value="PROTEIN DCG1"/>
    <property type="match status" value="1"/>
</dbReference>
<organism evidence="2 3">
    <name type="scientific">Jutongia huaianensis</name>
    <dbReference type="NCBI Taxonomy" id="2763668"/>
    <lineage>
        <taxon>Bacteria</taxon>
        <taxon>Bacillati</taxon>
        <taxon>Bacillota</taxon>
        <taxon>Clostridia</taxon>
        <taxon>Lachnospirales</taxon>
        <taxon>Lachnospiraceae</taxon>
        <taxon>Jutongia</taxon>
    </lineage>
</organism>
<dbReference type="RefSeq" id="WP_118689617.1">
    <property type="nucleotide sequence ID" value="NZ_JACRSX010000011.1"/>
</dbReference>
<accession>A0ABR7N2B0</accession>
<evidence type="ECO:0000313" key="3">
    <source>
        <dbReference type="Proteomes" id="UP000606193"/>
    </source>
</evidence>
<keyword evidence="3" id="KW-1185">Reference proteome</keyword>
<evidence type="ECO:0000256" key="1">
    <source>
        <dbReference type="ARBA" id="ARBA00038414"/>
    </source>
</evidence>
<comment type="caution">
    <text evidence="2">The sequence shown here is derived from an EMBL/GenBank/DDBJ whole genome shotgun (WGS) entry which is preliminary data.</text>
</comment>